<evidence type="ECO:0000256" key="2">
    <source>
        <dbReference type="ARBA" id="ARBA00008814"/>
    </source>
</evidence>
<dbReference type="PANTHER" id="PTHR30532">
    <property type="entry name" value="IRON III DICITRATE-BINDING PERIPLASMIC PROTEIN"/>
    <property type="match status" value="1"/>
</dbReference>
<protein>
    <submittedName>
        <fullName evidence="7">Iron-siderophore ABC transporter substrate-binding protein</fullName>
    </submittedName>
</protein>
<name>A0ABN2JYX9_9ACTN</name>
<evidence type="ECO:0000313" key="7">
    <source>
        <dbReference type="EMBL" id="GAA1741858.1"/>
    </source>
</evidence>
<dbReference type="InterPro" id="IPR051313">
    <property type="entry name" value="Bact_iron-sidero_bind"/>
</dbReference>
<organism evidence="7 8">
    <name type="scientific">Aeromicrobium alkaliterrae</name>
    <dbReference type="NCBI Taxonomy" id="302168"/>
    <lineage>
        <taxon>Bacteria</taxon>
        <taxon>Bacillati</taxon>
        <taxon>Actinomycetota</taxon>
        <taxon>Actinomycetes</taxon>
        <taxon>Propionibacteriales</taxon>
        <taxon>Nocardioidaceae</taxon>
        <taxon>Aeromicrobium</taxon>
    </lineage>
</organism>
<evidence type="ECO:0000313" key="8">
    <source>
        <dbReference type="Proteomes" id="UP001501057"/>
    </source>
</evidence>
<dbReference type="EMBL" id="BAAAME010000004">
    <property type="protein sequence ID" value="GAA1741858.1"/>
    <property type="molecule type" value="Genomic_DNA"/>
</dbReference>
<keyword evidence="4 5" id="KW-0732">Signal</keyword>
<evidence type="ECO:0000256" key="5">
    <source>
        <dbReference type="SAM" id="SignalP"/>
    </source>
</evidence>
<evidence type="ECO:0000256" key="1">
    <source>
        <dbReference type="ARBA" id="ARBA00004196"/>
    </source>
</evidence>
<dbReference type="Pfam" id="PF01497">
    <property type="entry name" value="Peripla_BP_2"/>
    <property type="match status" value="1"/>
</dbReference>
<keyword evidence="8" id="KW-1185">Reference proteome</keyword>
<dbReference type="RefSeq" id="WP_344201442.1">
    <property type="nucleotide sequence ID" value="NZ_BAAAME010000004.1"/>
</dbReference>
<dbReference type="SUPFAM" id="SSF53807">
    <property type="entry name" value="Helical backbone' metal receptor"/>
    <property type="match status" value="1"/>
</dbReference>
<comment type="caution">
    <text evidence="7">The sequence shown here is derived from an EMBL/GenBank/DDBJ whole genome shotgun (WGS) entry which is preliminary data.</text>
</comment>
<reference evidence="7 8" key="1">
    <citation type="journal article" date="2019" name="Int. J. Syst. Evol. Microbiol.">
        <title>The Global Catalogue of Microorganisms (GCM) 10K type strain sequencing project: providing services to taxonomists for standard genome sequencing and annotation.</title>
        <authorList>
            <consortium name="The Broad Institute Genomics Platform"/>
            <consortium name="The Broad Institute Genome Sequencing Center for Infectious Disease"/>
            <person name="Wu L."/>
            <person name="Ma J."/>
        </authorList>
    </citation>
    <scope>NUCLEOTIDE SEQUENCE [LARGE SCALE GENOMIC DNA]</scope>
    <source>
        <strain evidence="7 8">JCM 13518</strain>
    </source>
</reference>
<dbReference type="InterPro" id="IPR002491">
    <property type="entry name" value="ABC_transptr_periplasmic_BD"/>
</dbReference>
<dbReference type="PANTHER" id="PTHR30532:SF24">
    <property type="entry name" value="FERRIC ENTEROBACTIN-BINDING PERIPLASMIC PROTEIN FEPB"/>
    <property type="match status" value="1"/>
</dbReference>
<feature type="signal peptide" evidence="5">
    <location>
        <begin position="1"/>
        <end position="24"/>
    </location>
</feature>
<gene>
    <name evidence="7" type="ORF">GCM10009710_22510</name>
</gene>
<evidence type="ECO:0000256" key="3">
    <source>
        <dbReference type="ARBA" id="ARBA00022448"/>
    </source>
</evidence>
<comment type="similarity">
    <text evidence="2">Belongs to the bacterial solute-binding protein 8 family.</text>
</comment>
<proteinExistence type="inferred from homology"/>
<feature type="domain" description="Fe/B12 periplasmic-binding" evidence="6">
    <location>
        <begin position="54"/>
        <end position="328"/>
    </location>
</feature>
<dbReference type="PROSITE" id="PS50983">
    <property type="entry name" value="FE_B12_PBP"/>
    <property type="match status" value="1"/>
</dbReference>
<dbReference type="PROSITE" id="PS51257">
    <property type="entry name" value="PROKAR_LIPOPROTEIN"/>
    <property type="match status" value="1"/>
</dbReference>
<dbReference type="Gene3D" id="3.40.50.1980">
    <property type="entry name" value="Nitrogenase molybdenum iron protein domain"/>
    <property type="match status" value="2"/>
</dbReference>
<keyword evidence="3" id="KW-0813">Transport</keyword>
<feature type="chain" id="PRO_5047473897" evidence="5">
    <location>
        <begin position="25"/>
        <end position="328"/>
    </location>
</feature>
<sequence length="328" mass="35561">MRTRTLHSVVPAALILGLTLAACSAPDDEEAASDETRVVATDQGDVEIPADPQRVVVLNYALAGYLYDLDVPVDAMIPEDTEGEGVFSDYWADDAEAAGTEFIPWSPDGFDMQAILDLDPDLIIAGGVGFPLFQATEAYDDLSDIAPTVIVSGDKTTWQQQYEFLATEVFDQPQAYDDAVAEYDARLAEVRDEITVPDGESVFMSLTVDLTPYVLIEDQGLPTVFSELGFTPAPLFATGAYEPYTPGGDSFTLSTEQVGQVIDQENVFVLGFNGAPVDVETLEANPVWAALPAFASGQAHDLPYYVYRGDFDETMELLDVVEEMFATA</sequence>
<evidence type="ECO:0000256" key="4">
    <source>
        <dbReference type="ARBA" id="ARBA00022729"/>
    </source>
</evidence>
<comment type="subcellular location">
    <subcellularLocation>
        <location evidence="1">Cell envelope</location>
    </subcellularLocation>
</comment>
<evidence type="ECO:0000259" key="6">
    <source>
        <dbReference type="PROSITE" id="PS50983"/>
    </source>
</evidence>
<accession>A0ABN2JYX9</accession>
<dbReference type="Proteomes" id="UP001501057">
    <property type="component" value="Unassembled WGS sequence"/>
</dbReference>